<reference evidence="2 3" key="1">
    <citation type="submission" date="2021-06" db="EMBL/GenBank/DDBJ databases">
        <title>Genome-based taxonomic framework of Microbacterium strains isolated from marine environment, the description of four new species and reclassification of four preexisting species.</title>
        <authorList>
            <person name="Lee S.D."/>
            <person name="Kim S.-M."/>
            <person name="Byeon Y.-S."/>
            <person name="Yang H.L."/>
            <person name="Kim I.S."/>
        </authorList>
    </citation>
    <scope>NUCLEOTIDE SEQUENCE [LARGE SCALE GENOMIC DNA]</scope>
    <source>
        <strain evidence="2 3">SSW1-36</strain>
    </source>
</reference>
<feature type="domain" description="DUF7882" evidence="1">
    <location>
        <begin position="1"/>
        <end position="92"/>
    </location>
</feature>
<dbReference type="Proteomes" id="UP000831963">
    <property type="component" value="Chromosome"/>
</dbReference>
<gene>
    <name evidence="2" type="ORF">KV396_07770</name>
</gene>
<accession>A0ABY4INK6</accession>
<protein>
    <recommendedName>
        <fullName evidence="1">DUF7882 domain-containing protein</fullName>
    </recommendedName>
</protein>
<dbReference type="Pfam" id="PF25355">
    <property type="entry name" value="DUF7882"/>
    <property type="match status" value="1"/>
</dbReference>
<dbReference type="RefSeq" id="WP_247623797.1">
    <property type="nucleotide sequence ID" value="NZ_CP078077.1"/>
</dbReference>
<sequence>MGHLTYGNTNAPIDVDDALLVHLRAVTVTKLRRNESFALTVPTFDGTVQTLWIHASIPLRFSFDGDPQLHRPLLAKMMEAANSANGLDLSREEYASSLEQARELQTVSA</sequence>
<evidence type="ECO:0000313" key="2">
    <source>
        <dbReference type="EMBL" id="UPL14374.1"/>
    </source>
</evidence>
<keyword evidence="3" id="KW-1185">Reference proteome</keyword>
<organism evidence="2 3">
    <name type="scientific">Microbacterium galbinum</name>
    <dbReference type="NCBI Taxonomy" id="2851646"/>
    <lineage>
        <taxon>Bacteria</taxon>
        <taxon>Bacillati</taxon>
        <taxon>Actinomycetota</taxon>
        <taxon>Actinomycetes</taxon>
        <taxon>Micrococcales</taxon>
        <taxon>Microbacteriaceae</taxon>
        <taxon>Microbacterium</taxon>
    </lineage>
</organism>
<dbReference type="EMBL" id="CP078077">
    <property type="protein sequence ID" value="UPL14374.1"/>
    <property type="molecule type" value="Genomic_DNA"/>
</dbReference>
<proteinExistence type="predicted"/>
<evidence type="ECO:0000313" key="3">
    <source>
        <dbReference type="Proteomes" id="UP000831963"/>
    </source>
</evidence>
<evidence type="ECO:0000259" key="1">
    <source>
        <dbReference type="Pfam" id="PF25355"/>
    </source>
</evidence>
<dbReference type="InterPro" id="IPR057204">
    <property type="entry name" value="DUF7882"/>
</dbReference>
<name>A0ABY4INK6_9MICO</name>